<accession>A0AAV9CG13</accession>
<evidence type="ECO:0000256" key="6">
    <source>
        <dbReference type="ARBA" id="ARBA00022989"/>
    </source>
</evidence>
<evidence type="ECO:0000256" key="5">
    <source>
        <dbReference type="ARBA" id="ARBA00022737"/>
    </source>
</evidence>
<dbReference type="InterPro" id="IPR032675">
    <property type="entry name" value="LRR_dom_sf"/>
</dbReference>
<dbReference type="Gene3D" id="3.80.10.10">
    <property type="entry name" value="Ribonuclease Inhibitor"/>
    <property type="match status" value="4"/>
</dbReference>
<evidence type="ECO:0000256" key="1">
    <source>
        <dbReference type="ARBA" id="ARBA00004479"/>
    </source>
</evidence>
<reference evidence="11" key="2">
    <citation type="submission" date="2023-06" db="EMBL/GenBank/DDBJ databases">
        <authorList>
            <person name="Ma L."/>
            <person name="Liu K.-W."/>
            <person name="Li Z."/>
            <person name="Hsiao Y.-Y."/>
            <person name="Qi Y."/>
            <person name="Fu T."/>
            <person name="Tang G."/>
            <person name="Zhang D."/>
            <person name="Sun W.-H."/>
            <person name="Liu D.-K."/>
            <person name="Li Y."/>
            <person name="Chen G.-Z."/>
            <person name="Liu X.-D."/>
            <person name="Liao X.-Y."/>
            <person name="Jiang Y.-T."/>
            <person name="Yu X."/>
            <person name="Hao Y."/>
            <person name="Huang J."/>
            <person name="Zhao X.-W."/>
            <person name="Ke S."/>
            <person name="Chen Y.-Y."/>
            <person name="Wu W.-L."/>
            <person name="Hsu J.-L."/>
            <person name="Lin Y.-F."/>
            <person name="Huang M.-D."/>
            <person name="Li C.-Y."/>
            <person name="Huang L."/>
            <person name="Wang Z.-W."/>
            <person name="Zhao X."/>
            <person name="Zhong W.-Y."/>
            <person name="Peng D.-H."/>
            <person name="Ahmad S."/>
            <person name="Lan S."/>
            <person name="Zhang J.-S."/>
            <person name="Tsai W.-C."/>
            <person name="Van De Peer Y."/>
            <person name="Liu Z.-J."/>
        </authorList>
    </citation>
    <scope>NUCLEOTIDE SEQUENCE</scope>
    <source>
        <strain evidence="11">CP</strain>
        <tissue evidence="11">Leaves</tissue>
    </source>
</reference>
<name>A0AAV9CG13_ACOCL</name>
<evidence type="ECO:0000313" key="11">
    <source>
        <dbReference type="EMBL" id="KAK1287446.1"/>
    </source>
</evidence>
<feature type="transmembrane region" description="Helical" evidence="9">
    <location>
        <begin position="391"/>
        <end position="414"/>
    </location>
</feature>
<keyword evidence="5" id="KW-0677">Repeat</keyword>
<dbReference type="Pfam" id="PF00560">
    <property type="entry name" value="LRR_1"/>
    <property type="match status" value="3"/>
</dbReference>
<evidence type="ECO:0000256" key="2">
    <source>
        <dbReference type="ARBA" id="ARBA00022614"/>
    </source>
</evidence>
<dbReference type="PRINTS" id="PR00019">
    <property type="entry name" value="LEURICHRPT"/>
</dbReference>
<dbReference type="GO" id="GO:0016020">
    <property type="term" value="C:membrane"/>
    <property type="evidence" value="ECO:0007669"/>
    <property type="project" value="UniProtKB-SubCell"/>
</dbReference>
<dbReference type="Pfam" id="PF08263">
    <property type="entry name" value="LRRNT_2"/>
    <property type="match status" value="1"/>
</dbReference>
<dbReference type="SUPFAM" id="SSF52058">
    <property type="entry name" value="L domain-like"/>
    <property type="match status" value="1"/>
</dbReference>
<gene>
    <name evidence="11" type="ORF">QJS10_CPB19g01248</name>
</gene>
<proteinExistence type="predicted"/>
<evidence type="ECO:0000256" key="4">
    <source>
        <dbReference type="ARBA" id="ARBA00022729"/>
    </source>
</evidence>
<dbReference type="InterPro" id="IPR001611">
    <property type="entry name" value="Leu-rich_rpt"/>
</dbReference>
<dbReference type="EMBL" id="JAUJYO010000019">
    <property type="protein sequence ID" value="KAK1287446.1"/>
    <property type="molecule type" value="Genomic_DNA"/>
</dbReference>
<keyword evidence="2" id="KW-0433">Leucine-rich repeat</keyword>
<dbReference type="Proteomes" id="UP001180020">
    <property type="component" value="Unassembled WGS sequence"/>
</dbReference>
<keyword evidence="8" id="KW-0325">Glycoprotein</keyword>
<keyword evidence="3 9" id="KW-0812">Transmembrane</keyword>
<evidence type="ECO:0000256" key="3">
    <source>
        <dbReference type="ARBA" id="ARBA00022692"/>
    </source>
</evidence>
<evidence type="ECO:0000313" key="12">
    <source>
        <dbReference type="Proteomes" id="UP001180020"/>
    </source>
</evidence>
<evidence type="ECO:0000256" key="7">
    <source>
        <dbReference type="ARBA" id="ARBA00023136"/>
    </source>
</evidence>
<evidence type="ECO:0000256" key="9">
    <source>
        <dbReference type="SAM" id="Phobius"/>
    </source>
</evidence>
<comment type="caution">
    <text evidence="11">The sequence shown here is derived from an EMBL/GenBank/DDBJ whole genome shotgun (WGS) entry which is preliminary data.</text>
</comment>
<comment type="subcellular location">
    <subcellularLocation>
        <location evidence="1">Membrane</location>
        <topology evidence="1">Single-pass type I membrane protein</topology>
    </subcellularLocation>
</comment>
<dbReference type="InterPro" id="IPR013210">
    <property type="entry name" value="LRR_N_plant-typ"/>
</dbReference>
<evidence type="ECO:0000259" key="10">
    <source>
        <dbReference type="Pfam" id="PF08263"/>
    </source>
</evidence>
<dbReference type="AlphaFoldDB" id="A0AAV9CG13"/>
<dbReference type="InterPro" id="IPR046956">
    <property type="entry name" value="RLP23-like"/>
</dbReference>
<keyword evidence="4" id="KW-0732">Signal</keyword>
<dbReference type="PANTHER" id="PTHR48063:SF112">
    <property type="entry name" value="RECEPTOR LIKE PROTEIN 30-LIKE"/>
    <property type="match status" value="1"/>
</dbReference>
<keyword evidence="12" id="KW-1185">Reference proteome</keyword>
<sequence length="541" mass="61606">MLEDWVGGGNCCNWTGVECDAYRAVSIINLLGVRDESSQEWYPNASLFGQFTELKELRLGYNGIAGWVNPQDIWHLQKVQQLFLEGNHLNDESIARLIVPWIHNLKSLFGLYLGRNNLKEIRWISNITSLSLLDLSGTQIKDFSDIWHLKNVQQLYLRFNNLNDESIVPWIYNLTSLFELNLRDLCQLQHLQYLDLSGNSMKGNIDSCLKSLVPTQVCHMQNLHILDLSNNHLVGTIPNCLKNITSWIIDSPIDYPEFKVNPKNEFFDISYDTVVSSLITKGPIPNSFQNLENIESLDLSNNNLSGGIPSQLVQLHSLSVFRVSYNNFSGFIPYNVQFCTFNKSSFEGNPGLSGELLIEKKCWSMHGTSQTYHDSSNGDHEDTSKAIDNDVIFYSFIAASFAIGFWGVIAVLAFNKNGRIKFFMAADDFLYACMDVILDLRKRIEKYPLLVDTTEVVFNLMLDGVKRCYLRKRSSRREEMLSRRLCSRREEMGEISLHVSGMCWVGQVSPPDWCSQGRPAMTLLCLKIGLLEVEIVAIGME</sequence>
<dbReference type="PANTHER" id="PTHR48063">
    <property type="entry name" value="LRR RECEPTOR-LIKE KINASE"/>
    <property type="match status" value="1"/>
</dbReference>
<reference evidence="11" key="1">
    <citation type="journal article" date="2023" name="Nat. Commun.">
        <title>Diploid and tetraploid genomes of Acorus and the evolution of monocots.</title>
        <authorList>
            <person name="Ma L."/>
            <person name="Liu K.W."/>
            <person name="Li Z."/>
            <person name="Hsiao Y.Y."/>
            <person name="Qi Y."/>
            <person name="Fu T."/>
            <person name="Tang G.D."/>
            <person name="Zhang D."/>
            <person name="Sun W.H."/>
            <person name="Liu D.K."/>
            <person name="Li Y."/>
            <person name="Chen G.Z."/>
            <person name="Liu X.D."/>
            <person name="Liao X.Y."/>
            <person name="Jiang Y.T."/>
            <person name="Yu X."/>
            <person name="Hao Y."/>
            <person name="Huang J."/>
            <person name="Zhao X.W."/>
            <person name="Ke S."/>
            <person name="Chen Y.Y."/>
            <person name="Wu W.L."/>
            <person name="Hsu J.L."/>
            <person name="Lin Y.F."/>
            <person name="Huang M.D."/>
            <person name="Li C.Y."/>
            <person name="Huang L."/>
            <person name="Wang Z.W."/>
            <person name="Zhao X."/>
            <person name="Zhong W.Y."/>
            <person name="Peng D.H."/>
            <person name="Ahmad S."/>
            <person name="Lan S."/>
            <person name="Zhang J.S."/>
            <person name="Tsai W.C."/>
            <person name="Van de Peer Y."/>
            <person name="Liu Z.J."/>
        </authorList>
    </citation>
    <scope>NUCLEOTIDE SEQUENCE</scope>
    <source>
        <strain evidence="11">CP</strain>
    </source>
</reference>
<protein>
    <recommendedName>
        <fullName evidence="10">Leucine-rich repeat-containing N-terminal plant-type domain-containing protein</fullName>
    </recommendedName>
</protein>
<dbReference type="PROSITE" id="PS51450">
    <property type="entry name" value="LRR"/>
    <property type="match status" value="1"/>
</dbReference>
<keyword evidence="6 9" id="KW-1133">Transmembrane helix</keyword>
<feature type="domain" description="Leucine-rich repeat-containing N-terminal plant-type" evidence="10">
    <location>
        <begin position="2"/>
        <end position="20"/>
    </location>
</feature>
<keyword evidence="7 9" id="KW-0472">Membrane</keyword>
<organism evidence="11 12">
    <name type="scientific">Acorus calamus</name>
    <name type="common">Sweet flag</name>
    <dbReference type="NCBI Taxonomy" id="4465"/>
    <lineage>
        <taxon>Eukaryota</taxon>
        <taxon>Viridiplantae</taxon>
        <taxon>Streptophyta</taxon>
        <taxon>Embryophyta</taxon>
        <taxon>Tracheophyta</taxon>
        <taxon>Spermatophyta</taxon>
        <taxon>Magnoliopsida</taxon>
        <taxon>Liliopsida</taxon>
        <taxon>Acoraceae</taxon>
        <taxon>Acorus</taxon>
    </lineage>
</organism>
<evidence type="ECO:0000256" key="8">
    <source>
        <dbReference type="ARBA" id="ARBA00023180"/>
    </source>
</evidence>